<dbReference type="InterPro" id="IPR011009">
    <property type="entry name" value="Kinase-like_dom_sf"/>
</dbReference>
<gene>
    <name evidence="3" type="ORF">HaLaN_25086</name>
</gene>
<dbReference type="Gene3D" id="3.30.200.20">
    <property type="entry name" value="Phosphorylase Kinase, domain 1"/>
    <property type="match status" value="1"/>
</dbReference>
<dbReference type="EMBL" id="BLLF01003266">
    <property type="protein sequence ID" value="GFH26867.1"/>
    <property type="molecule type" value="Genomic_DNA"/>
</dbReference>
<dbReference type="GO" id="GO:0004672">
    <property type="term" value="F:protein kinase activity"/>
    <property type="evidence" value="ECO:0007669"/>
    <property type="project" value="InterPro"/>
</dbReference>
<accession>A0A699ZVE3</accession>
<proteinExistence type="predicted"/>
<protein>
    <submittedName>
        <fullName evidence="3">Protein kinase domain-containing protein</fullName>
    </submittedName>
</protein>
<dbReference type="Proteomes" id="UP000485058">
    <property type="component" value="Unassembled WGS sequence"/>
</dbReference>
<dbReference type="AlphaFoldDB" id="A0A699ZVE3"/>
<keyword evidence="3" id="KW-0808">Transferase</keyword>
<comment type="caution">
    <text evidence="3">The sequence shown here is derived from an EMBL/GenBank/DDBJ whole genome shotgun (WGS) entry which is preliminary data.</text>
</comment>
<dbReference type="SUPFAM" id="SSF56112">
    <property type="entry name" value="Protein kinase-like (PK-like)"/>
    <property type="match status" value="1"/>
</dbReference>
<evidence type="ECO:0000259" key="2">
    <source>
        <dbReference type="PROSITE" id="PS50011"/>
    </source>
</evidence>
<evidence type="ECO:0000256" key="1">
    <source>
        <dbReference type="SAM" id="MobiDB-lite"/>
    </source>
</evidence>
<dbReference type="GO" id="GO:0005524">
    <property type="term" value="F:ATP binding"/>
    <property type="evidence" value="ECO:0007669"/>
    <property type="project" value="InterPro"/>
</dbReference>
<feature type="region of interest" description="Disordered" evidence="1">
    <location>
        <begin position="14"/>
        <end position="112"/>
    </location>
</feature>
<keyword evidence="3" id="KW-0418">Kinase</keyword>
<name>A0A699ZVE3_HAELA</name>
<evidence type="ECO:0000313" key="4">
    <source>
        <dbReference type="Proteomes" id="UP000485058"/>
    </source>
</evidence>
<feature type="domain" description="Protein kinase" evidence="2">
    <location>
        <begin position="118"/>
        <end position="217"/>
    </location>
</feature>
<dbReference type="InterPro" id="IPR000719">
    <property type="entry name" value="Prot_kinase_dom"/>
</dbReference>
<sequence>MRLIPGISYLPVKAQRKSAGGERLSASKLTRAVARPSKADPDDSDGDDDSIGPLSAPVPGIHRRTACDISQSTVRSDLRRSQSAREPGTHSGLLVTPRERCSTSSSEGTPDEPLRVYYKSVKQCHRGKKAIVSEAVDKTSKRPVIIKAFLKQGMTQVKREKMLRENAMLKAANGVPGVVRLLNVLDDTQYEYHVLEYVPGESASCTYNICVVHMPPG</sequence>
<dbReference type="PROSITE" id="PS50011">
    <property type="entry name" value="PROTEIN_KINASE_DOM"/>
    <property type="match status" value="1"/>
</dbReference>
<evidence type="ECO:0000313" key="3">
    <source>
        <dbReference type="EMBL" id="GFH26867.1"/>
    </source>
</evidence>
<keyword evidence="4" id="KW-1185">Reference proteome</keyword>
<dbReference type="Pfam" id="PF00069">
    <property type="entry name" value="Pkinase"/>
    <property type="match status" value="1"/>
</dbReference>
<reference evidence="3 4" key="1">
    <citation type="submission" date="2020-02" db="EMBL/GenBank/DDBJ databases">
        <title>Draft genome sequence of Haematococcus lacustris strain NIES-144.</title>
        <authorList>
            <person name="Morimoto D."/>
            <person name="Nakagawa S."/>
            <person name="Yoshida T."/>
            <person name="Sawayama S."/>
        </authorList>
    </citation>
    <scope>NUCLEOTIDE SEQUENCE [LARGE SCALE GENOMIC DNA]</scope>
    <source>
        <strain evidence="3 4">NIES-144</strain>
    </source>
</reference>
<organism evidence="3 4">
    <name type="scientific">Haematococcus lacustris</name>
    <name type="common">Green alga</name>
    <name type="synonym">Haematococcus pluvialis</name>
    <dbReference type="NCBI Taxonomy" id="44745"/>
    <lineage>
        <taxon>Eukaryota</taxon>
        <taxon>Viridiplantae</taxon>
        <taxon>Chlorophyta</taxon>
        <taxon>core chlorophytes</taxon>
        <taxon>Chlorophyceae</taxon>
        <taxon>CS clade</taxon>
        <taxon>Chlamydomonadales</taxon>
        <taxon>Haematococcaceae</taxon>
        <taxon>Haematococcus</taxon>
    </lineage>
</organism>